<name>A0A1A9S2F6_9NEIS</name>
<dbReference type="InterPro" id="IPR046026">
    <property type="entry name" value="DUF5984"/>
</dbReference>
<evidence type="ECO:0000313" key="2">
    <source>
        <dbReference type="Proteomes" id="UP000077885"/>
    </source>
</evidence>
<dbReference type="STRING" id="1795827.A7P95_01080"/>
<gene>
    <name evidence="1" type="ORF">A7P95_01080</name>
</gene>
<dbReference type="Proteomes" id="UP000077885">
    <property type="component" value="Unassembled WGS sequence"/>
</dbReference>
<dbReference type="Pfam" id="PF19446">
    <property type="entry name" value="DUF5984"/>
    <property type="match status" value="1"/>
</dbReference>
<comment type="caution">
    <text evidence="1">The sequence shown here is derived from an EMBL/GenBank/DDBJ whole genome shotgun (WGS) entry which is preliminary data.</text>
</comment>
<organism evidence="1 2">
    <name type="scientific">Eikenella longinqua</name>
    <dbReference type="NCBI Taxonomy" id="1795827"/>
    <lineage>
        <taxon>Bacteria</taxon>
        <taxon>Pseudomonadati</taxon>
        <taxon>Pseudomonadota</taxon>
        <taxon>Betaproteobacteria</taxon>
        <taxon>Neisseriales</taxon>
        <taxon>Neisseriaceae</taxon>
        <taxon>Eikenella</taxon>
    </lineage>
</organism>
<dbReference type="OrthoDB" id="8216186at2"/>
<dbReference type="EMBL" id="LXSL01000011">
    <property type="protein sequence ID" value="OAM31124.1"/>
    <property type="molecule type" value="Genomic_DNA"/>
</dbReference>
<dbReference type="RefSeq" id="WP_067589859.1">
    <property type="nucleotide sequence ID" value="NZ_LXSL01000011.1"/>
</dbReference>
<reference evidence="2" key="1">
    <citation type="submission" date="2016-05" db="EMBL/GenBank/DDBJ databases">
        <title>Draft genome of Corynebacterium afermentans subsp. afermentans LCDC 88199T.</title>
        <authorList>
            <person name="Bernier A.-M."/>
            <person name="Bernard K."/>
        </authorList>
    </citation>
    <scope>NUCLEOTIDE SEQUENCE [LARGE SCALE GENOMIC DNA]</scope>
    <source>
        <strain evidence="2">NML02-A-017</strain>
    </source>
</reference>
<keyword evidence="2" id="KW-1185">Reference proteome</keyword>
<proteinExistence type="predicted"/>
<protein>
    <submittedName>
        <fullName evidence="1">Uncharacterized protein</fullName>
    </submittedName>
</protein>
<sequence length="298" mass="35076">MPLFDFTLKNIKQTLEFNHSSPCWFWLTDGSYNICINGKRLLSYHPDSFTAAEQAQLKQQARKNGLPFCEPDYYIVRLYEDLLHDALPYTWHNVSEIEHQCLLNPAAHRLADKKHWDNPILDEDIELLEKCMFRYGNFGSGHMLMPEFRVWRYADEIYIYWNGKHKNEHGISYFQHTGEAVFVISHHDFMREAHDFHHRLMNAMAERIHQIQTGFPDFYPVVQDIADKDGTPMGETTYDLAGLLAEHREREREWEQALQNKNAGNPNFEQDNLRAGIHLRQLLADNPYPIDIIRITGC</sequence>
<accession>A0A1A9S2F6</accession>
<evidence type="ECO:0000313" key="1">
    <source>
        <dbReference type="EMBL" id="OAM31124.1"/>
    </source>
</evidence>
<dbReference type="AlphaFoldDB" id="A0A1A9S2F6"/>